<accession>B3ENR6</accession>
<dbReference type="PANTHER" id="PTHR36121">
    <property type="entry name" value="PROTEIN SXY"/>
    <property type="match status" value="1"/>
</dbReference>
<dbReference type="Pfam" id="PF04994">
    <property type="entry name" value="TfoX_C"/>
    <property type="match status" value="1"/>
</dbReference>
<dbReference type="STRING" id="331678.Cphamn1_2250"/>
<reference evidence="2" key="1">
    <citation type="submission" date="2008-06" db="EMBL/GenBank/DDBJ databases">
        <title>Complete sequence of Chlorobium phaeobacteroides BS1.</title>
        <authorList>
            <consortium name="US DOE Joint Genome Institute"/>
            <person name="Lucas S."/>
            <person name="Copeland A."/>
            <person name="Lapidus A."/>
            <person name="Glavina del Rio T."/>
            <person name="Dalin E."/>
            <person name="Tice H."/>
            <person name="Bruce D."/>
            <person name="Goodwin L."/>
            <person name="Pitluck S."/>
            <person name="Schmutz J."/>
            <person name="Larimer F."/>
            <person name="Land M."/>
            <person name="Hauser L."/>
            <person name="Kyrpides N."/>
            <person name="Ovchinnikova G."/>
            <person name="Li T."/>
            <person name="Liu Z."/>
            <person name="Zhao F."/>
            <person name="Overmann J."/>
            <person name="Bryant D.A."/>
            <person name="Richardson P."/>
        </authorList>
    </citation>
    <scope>NUCLEOTIDE SEQUENCE [LARGE SCALE GENOMIC DNA]</scope>
    <source>
        <strain evidence="2">BS1</strain>
    </source>
</reference>
<organism evidence="2">
    <name type="scientific">Chlorobium phaeobacteroides (strain BS1)</name>
    <dbReference type="NCBI Taxonomy" id="331678"/>
    <lineage>
        <taxon>Bacteria</taxon>
        <taxon>Pseudomonadati</taxon>
        <taxon>Chlorobiota</taxon>
        <taxon>Chlorobiia</taxon>
        <taxon>Chlorobiales</taxon>
        <taxon>Chlorobiaceae</taxon>
        <taxon>Chlorobium/Pelodictyon group</taxon>
        <taxon>Chlorobium</taxon>
    </lineage>
</organism>
<evidence type="ECO:0000259" key="1">
    <source>
        <dbReference type="Pfam" id="PF04994"/>
    </source>
</evidence>
<dbReference type="OrthoDB" id="1034776at2"/>
<dbReference type="PANTHER" id="PTHR36121:SF1">
    <property type="entry name" value="PROTEIN SXY"/>
    <property type="match status" value="1"/>
</dbReference>
<dbReference type="HOGENOM" id="CLU_163277_1_1_10"/>
<dbReference type="InterPro" id="IPR047525">
    <property type="entry name" value="TfoX-like"/>
</dbReference>
<dbReference type="KEGG" id="cpb:Cphamn1_2250"/>
<dbReference type="Gene3D" id="1.10.150.20">
    <property type="entry name" value="5' to 3' exonuclease, C-terminal subdomain"/>
    <property type="match status" value="1"/>
</dbReference>
<dbReference type="InterPro" id="IPR007077">
    <property type="entry name" value="TfoX_C"/>
</dbReference>
<protein>
    <submittedName>
        <fullName evidence="2">TfoX domain protein</fullName>
    </submittedName>
</protein>
<name>B3ENR6_CHLPB</name>
<dbReference type="AlphaFoldDB" id="B3ENR6"/>
<dbReference type="EMBL" id="CP001101">
    <property type="protein sequence ID" value="ACE05155.1"/>
    <property type="molecule type" value="Genomic_DNA"/>
</dbReference>
<gene>
    <name evidence="2" type="ordered locus">Cphamn1_2250</name>
</gene>
<evidence type="ECO:0000313" key="2">
    <source>
        <dbReference type="EMBL" id="ACE05155.1"/>
    </source>
</evidence>
<sequence>MTMTRNRPLAELKNIGRKIASLLNEAGIHSEQELRSVGPVEVHKKIRENHPDETLPLCYYLYSFEGALCDQHWDAIGEERKRELKEAVAD</sequence>
<feature type="domain" description="TfoX C-terminal" evidence="1">
    <location>
        <begin position="7"/>
        <end position="87"/>
    </location>
</feature>
<proteinExistence type="predicted"/>